<dbReference type="PANTHER" id="PTHR45761">
    <property type="entry name" value="EXTENDED SYNAPTOTAGMIN-LIKE PROTEIN 2, ISOFORM C"/>
    <property type="match status" value="1"/>
</dbReference>
<dbReference type="Pfam" id="PF17047">
    <property type="entry name" value="SMP_LBD"/>
    <property type="match status" value="2"/>
</dbReference>
<dbReference type="Proteomes" id="UP000694411">
    <property type="component" value="Chromosome 11"/>
</dbReference>
<dbReference type="AlphaFoldDB" id="A0A8D2F926"/>
<evidence type="ECO:0000313" key="5">
    <source>
        <dbReference type="Ensembl" id="ENSTGEP00000016112.1"/>
    </source>
</evidence>
<evidence type="ECO:0000259" key="4">
    <source>
        <dbReference type="Pfam" id="PF17047"/>
    </source>
</evidence>
<dbReference type="Ensembl" id="ENSTGET00000019278.1">
    <property type="protein sequence ID" value="ENSTGEP00000016112.1"/>
    <property type="gene ID" value="ENSTGEG00000013032.1"/>
</dbReference>
<dbReference type="PANTHER" id="PTHR45761:SF3">
    <property type="entry name" value="EXTENDED SYNAPTOTAGMIN-1"/>
    <property type="match status" value="1"/>
</dbReference>
<dbReference type="GO" id="GO:0005544">
    <property type="term" value="F:calcium-dependent phospholipid binding"/>
    <property type="evidence" value="ECO:0007669"/>
    <property type="project" value="TreeGrafter"/>
</dbReference>
<sequence>LRLDPGSGGQPAGPGAAGDALAVLTSFGRRLLVLIPVYLAGAVGLSVGFVLFGLALYLGWRRIRDEKERSLRAARQLLDDEEQLTAKTLYMSHRELPAWVSFPDVEKAEWLNKIVAQVWPFLGQYMEKLLAETVAPAVRGSNPHLQTFTFTRVELGEKVCVEEENYVGDVQIDVEVKKYFCKAGVKGMQLHGVLRVILEPLIGDLPIVGAVSMFFIRRPTLDINWTGMTNLLDIPGLSSLSDTMIMDSIAAFLVLPNRLLVPLVPDLQDVAQLRSPLPRVWPFPH</sequence>
<keyword evidence="3" id="KW-0472">Membrane</keyword>
<evidence type="ECO:0000256" key="1">
    <source>
        <dbReference type="ARBA" id="ARBA00022692"/>
    </source>
</evidence>
<dbReference type="GO" id="GO:0035091">
    <property type="term" value="F:phosphatidylinositol binding"/>
    <property type="evidence" value="ECO:0007669"/>
    <property type="project" value="TreeGrafter"/>
</dbReference>
<accession>A0A8D2F926</accession>
<reference evidence="5" key="1">
    <citation type="submission" date="2018-05" db="EMBL/GenBank/DDBJ databases">
        <title>Whole genome of Theropithecus gelada.</title>
        <authorList>
            <person name="Chiou K.L."/>
            <person name="Snyder-Mackler N."/>
        </authorList>
    </citation>
    <scope>NUCLEOTIDE SEQUENCE [LARGE SCALE GENOMIC DNA]</scope>
</reference>
<dbReference type="InterPro" id="IPR039010">
    <property type="entry name" value="Synaptotagmin_SMP"/>
</dbReference>
<feature type="domain" description="Synaptotagmin SMP" evidence="4">
    <location>
        <begin position="104"/>
        <end position="158"/>
    </location>
</feature>
<name>A0A8D2F926_THEGE</name>
<organism evidence="5 6">
    <name type="scientific">Theropithecus gelada</name>
    <name type="common">Gelada baboon</name>
    <dbReference type="NCBI Taxonomy" id="9565"/>
    <lineage>
        <taxon>Eukaryota</taxon>
        <taxon>Metazoa</taxon>
        <taxon>Chordata</taxon>
        <taxon>Craniata</taxon>
        <taxon>Vertebrata</taxon>
        <taxon>Euteleostomi</taxon>
        <taxon>Mammalia</taxon>
        <taxon>Eutheria</taxon>
        <taxon>Euarchontoglires</taxon>
        <taxon>Primates</taxon>
        <taxon>Haplorrhini</taxon>
        <taxon>Catarrhini</taxon>
        <taxon>Cercopithecidae</taxon>
        <taxon>Cercopithecinae</taxon>
        <taxon>Theropithecus</taxon>
    </lineage>
</organism>
<evidence type="ECO:0000313" key="6">
    <source>
        <dbReference type="Proteomes" id="UP000694411"/>
    </source>
</evidence>
<reference evidence="5" key="2">
    <citation type="submission" date="2025-08" db="UniProtKB">
        <authorList>
            <consortium name="Ensembl"/>
        </authorList>
    </citation>
    <scope>IDENTIFICATION</scope>
</reference>
<reference evidence="5" key="3">
    <citation type="submission" date="2025-09" db="UniProtKB">
        <authorList>
            <consortium name="Ensembl"/>
        </authorList>
    </citation>
    <scope>IDENTIFICATION</scope>
</reference>
<dbReference type="GO" id="GO:0031210">
    <property type="term" value="F:phosphatidylcholine binding"/>
    <property type="evidence" value="ECO:0007669"/>
    <property type="project" value="TreeGrafter"/>
</dbReference>
<dbReference type="GO" id="GO:0005789">
    <property type="term" value="C:endoplasmic reticulum membrane"/>
    <property type="evidence" value="ECO:0007669"/>
    <property type="project" value="TreeGrafter"/>
</dbReference>
<protein>
    <recommendedName>
        <fullName evidence="4">Synaptotagmin SMP domain-containing protein</fullName>
    </recommendedName>
</protein>
<keyword evidence="1 3" id="KW-0812">Transmembrane</keyword>
<evidence type="ECO:0000256" key="2">
    <source>
        <dbReference type="ARBA" id="ARBA00022989"/>
    </source>
</evidence>
<dbReference type="GO" id="GO:0008429">
    <property type="term" value="F:phosphatidylethanolamine binding"/>
    <property type="evidence" value="ECO:0007669"/>
    <property type="project" value="TreeGrafter"/>
</dbReference>
<keyword evidence="2 3" id="KW-1133">Transmembrane helix</keyword>
<feature type="transmembrane region" description="Helical" evidence="3">
    <location>
        <begin position="31"/>
        <end position="60"/>
    </location>
</feature>
<dbReference type="GO" id="GO:0005509">
    <property type="term" value="F:calcium ion binding"/>
    <property type="evidence" value="ECO:0007669"/>
    <property type="project" value="TreeGrafter"/>
</dbReference>
<keyword evidence="6" id="KW-1185">Reference proteome</keyword>
<proteinExistence type="predicted"/>
<feature type="domain" description="Synaptotagmin SMP" evidence="4">
    <location>
        <begin position="165"/>
        <end position="264"/>
    </location>
</feature>
<evidence type="ECO:0000256" key="3">
    <source>
        <dbReference type="SAM" id="Phobius"/>
    </source>
</evidence>
<dbReference type="InterPro" id="IPR051634">
    <property type="entry name" value="Extended_Synaptotagmin"/>
</dbReference>